<dbReference type="InParanoid" id="C8XDS7"/>
<dbReference type="HOGENOM" id="CLU_1223669_0_0_11"/>
<dbReference type="Proteomes" id="UP000002218">
    <property type="component" value="Chromosome"/>
</dbReference>
<name>C8XDS7_NAKMY</name>
<organism evidence="1 2">
    <name type="scientific">Nakamurella multipartita (strain ATCC 700099 / DSM 44233 / CIP 104796 / JCM 9543 / NBRC 105858 / Y-104)</name>
    <name type="common">Microsphaera multipartita</name>
    <dbReference type="NCBI Taxonomy" id="479431"/>
    <lineage>
        <taxon>Bacteria</taxon>
        <taxon>Bacillati</taxon>
        <taxon>Actinomycetota</taxon>
        <taxon>Actinomycetes</taxon>
        <taxon>Nakamurellales</taxon>
        <taxon>Nakamurellaceae</taxon>
        <taxon>Nakamurella</taxon>
    </lineage>
</organism>
<proteinExistence type="predicted"/>
<reference evidence="2" key="1">
    <citation type="submission" date="2009-09" db="EMBL/GenBank/DDBJ databases">
        <title>The complete genome of Nakamurella multipartita DSM 44233.</title>
        <authorList>
            <consortium name="US DOE Joint Genome Institute (JGI-PGF)"/>
            <person name="Lucas S."/>
            <person name="Copeland A."/>
            <person name="Lapidus A."/>
            <person name="Glavina del Rio T."/>
            <person name="Dalin E."/>
            <person name="Tice H."/>
            <person name="Bruce D."/>
            <person name="Goodwin L."/>
            <person name="Pitluck S."/>
            <person name="Kyrpides N."/>
            <person name="Mavromatis K."/>
            <person name="Ivanova N."/>
            <person name="Ovchinnikova G."/>
            <person name="Sims D."/>
            <person name="Meincke L."/>
            <person name="Brettin T."/>
            <person name="Detter J.C."/>
            <person name="Han C."/>
            <person name="Larimer F."/>
            <person name="Land M."/>
            <person name="Hauser L."/>
            <person name="Markowitz V."/>
            <person name="Cheng J.-F."/>
            <person name="Hugenholtz P."/>
            <person name="Woyke T."/>
            <person name="Wu D."/>
            <person name="Klenk H.-P."/>
            <person name="Eisen J.A."/>
        </authorList>
    </citation>
    <scope>NUCLEOTIDE SEQUENCE [LARGE SCALE GENOMIC DNA]</scope>
    <source>
        <strain evidence="2">ATCC 700099 / DSM 44233 / CIP 104796 / JCM 9543 / NBRC 105858 / Y-104</strain>
    </source>
</reference>
<dbReference type="KEGG" id="nml:Namu_1338"/>
<dbReference type="AlphaFoldDB" id="C8XDS7"/>
<evidence type="ECO:0000313" key="1">
    <source>
        <dbReference type="EMBL" id="ACV77741.1"/>
    </source>
</evidence>
<dbReference type="RefSeq" id="WP_015746648.1">
    <property type="nucleotide sequence ID" value="NC_013235.1"/>
</dbReference>
<keyword evidence="2" id="KW-1185">Reference proteome</keyword>
<reference evidence="1 2" key="2">
    <citation type="journal article" date="2010" name="Stand. Genomic Sci.">
        <title>Complete genome sequence of Nakamurella multipartita type strain (Y-104).</title>
        <authorList>
            <person name="Tice H."/>
            <person name="Mayilraj S."/>
            <person name="Sims D."/>
            <person name="Lapidus A."/>
            <person name="Nolan M."/>
            <person name="Lucas S."/>
            <person name="Glavina Del Rio T."/>
            <person name="Copeland A."/>
            <person name="Cheng J.F."/>
            <person name="Meincke L."/>
            <person name="Bruce D."/>
            <person name="Goodwin L."/>
            <person name="Pitluck S."/>
            <person name="Ivanova N."/>
            <person name="Mavromatis K."/>
            <person name="Ovchinnikova G."/>
            <person name="Pati A."/>
            <person name="Chen A."/>
            <person name="Palaniappan K."/>
            <person name="Land M."/>
            <person name="Hauser L."/>
            <person name="Chang Y.J."/>
            <person name="Jeffries C.D."/>
            <person name="Detter J.C."/>
            <person name="Brettin T."/>
            <person name="Rohde M."/>
            <person name="Goker M."/>
            <person name="Bristow J."/>
            <person name="Eisen J.A."/>
            <person name="Markowitz V."/>
            <person name="Hugenholtz P."/>
            <person name="Kyrpides N.C."/>
            <person name="Klenk H.P."/>
            <person name="Chen F."/>
        </authorList>
    </citation>
    <scope>NUCLEOTIDE SEQUENCE [LARGE SCALE GENOMIC DNA]</scope>
    <source>
        <strain evidence="2">ATCC 700099 / DSM 44233 / CIP 104796 / JCM 9543 / NBRC 105858 / Y-104</strain>
    </source>
</reference>
<dbReference type="EMBL" id="CP001737">
    <property type="protein sequence ID" value="ACV77741.1"/>
    <property type="molecule type" value="Genomic_DNA"/>
</dbReference>
<protein>
    <submittedName>
        <fullName evidence="1">Uncharacterized protein</fullName>
    </submittedName>
</protein>
<sequence>MTAAAGTPTTRLSSEELAYLLQMAPGDHELAAERLRLPADDAAGRAALAARGGVRIEHGTIRPTLENAAAALVLAAATSWVEIGVAGAGRADVLHVVAGAGAVLVVNRRALGVWEFTGLRPGVPIDAGVLRMLAALLDAPSSGLVVVNRVDRGGGAGPAAVIGVRAGEHWRLARRDDVLPAGAVAALSRSTEPGPGWTAMGAGGPADLLSWVALVVGAGEPNRAPR</sequence>
<gene>
    <name evidence="1" type="ordered locus">Namu_1338</name>
</gene>
<evidence type="ECO:0000313" key="2">
    <source>
        <dbReference type="Proteomes" id="UP000002218"/>
    </source>
</evidence>
<dbReference type="STRING" id="479431.Namu_1338"/>
<accession>C8XDS7</accession>